<dbReference type="SMART" id="SM00255">
    <property type="entry name" value="TIR"/>
    <property type="match status" value="1"/>
</dbReference>
<keyword evidence="3" id="KW-1185">Reference proteome</keyword>
<dbReference type="PANTHER" id="PTHR11017">
    <property type="entry name" value="LEUCINE-RICH REPEAT-CONTAINING PROTEIN"/>
    <property type="match status" value="1"/>
</dbReference>
<reference evidence="2 3" key="1">
    <citation type="submission" date="2024-05" db="EMBL/GenBank/DDBJ databases">
        <title>Haplotype-resolved chromosome-level genome assembly of Huyou (Citrus changshanensis).</title>
        <authorList>
            <person name="Miao C."/>
            <person name="Chen W."/>
            <person name="Wu Y."/>
            <person name="Wang L."/>
            <person name="Zhao S."/>
            <person name="Grierson D."/>
            <person name="Xu C."/>
            <person name="Chen K."/>
        </authorList>
    </citation>
    <scope>NUCLEOTIDE SEQUENCE [LARGE SCALE GENOMIC DNA]</scope>
    <source>
        <strain evidence="2">01-14</strain>
        <tissue evidence="2">Leaf</tissue>
    </source>
</reference>
<dbReference type="SUPFAM" id="SSF52540">
    <property type="entry name" value="P-loop containing nucleoside triphosphate hydrolases"/>
    <property type="match status" value="1"/>
</dbReference>
<dbReference type="PANTHER" id="PTHR11017:SF570">
    <property type="entry name" value="DISEASE RESISTANCE PROTEIN (TIR-NBS CLASS)-RELATED"/>
    <property type="match status" value="1"/>
</dbReference>
<dbReference type="InterPro" id="IPR035897">
    <property type="entry name" value="Toll_tir_struct_dom_sf"/>
</dbReference>
<dbReference type="GO" id="GO:0006952">
    <property type="term" value="P:defense response"/>
    <property type="evidence" value="ECO:0007669"/>
    <property type="project" value="InterPro"/>
</dbReference>
<dbReference type="InterPro" id="IPR027417">
    <property type="entry name" value="P-loop_NTPase"/>
</dbReference>
<dbReference type="GO" id="GO:0007165">
    <property type="term" value="P:signal transduction"/>
    <property type="evidence" value="ECO:0007669"/>
    <property type="project" value="InterPro"/>
</dbReference>
<protein>
    <recommendedName>
        <fullName evidence="1">TIR domain-containing protein</fullName>
    </recommendedName>
</protein>
<dbReference type="AlphaFoldDB" id="A0AAP0M9R1"/>
<dbReference type="Pfam" id="PF01582">
    <property type="entry name" value="TIR"/>
    <property type="match status" value="2"/>
</dbReference>
<evidence type="ECO:0000313" key="3">
    <source>
        <dbReference type="Proteomes" id="UP001428341"/>
    </source>
</evidence>
<dbReference type="InterPro" id="IPR044974">
    <property type="entry name" value="Disease_R_plants"/>
</dbReference>
<proteinExistence type="predicted"/>
<dbReference type="PROSITE" id="PS50104">
    <property type="entry name" value="TIR"/>
    <property type="match status" value="1"/>
</dbReference>
<dbReference type="SUPFAM" id="SSF52200">
    <property type="entry name" value="Toll/Interleukin receptor TIR domain"/>
    <property type="match status" value="1"/>
</dbReference>
<accession>A0AAP0M9R1</accession>
<dbReference type="Gene3D" id="3.40.50.300">
    <property type="entry name" value="P-loop containing nucleotide triphosphate hydrolases"/>
    <property type="match status" value="1"/>
</dbReference>
<gene>
    <name evidence="2" type="ORF">WN944_015383</name>
</gene>
<name>A0AAP0M9R1_9ROSI</name>
<feature type="domain" description="TIR" evidence="1">
    <location>
        <begin position="12"/>
        <end position="150"/>
    </location>
</feature>
<dbReference type="Proteomes" id="UP001428341">
    <property type="component" value="Unassembled WGS sequence"/>
</dbReference>
<evidence type="ECO:0000313" key="2">
    <source>
        <dbReference type="EMBL" id="KAK9200187.1"/>
    </source>
</evidence>
<dbReference type="Gene3D" id="3.40.50.10140">
    <property type="entry name" value="Toll/interleukin-1 receptor homology (TIR) domain"/>
    <property type="match status" value="2"/>
</dbReference>
<dbReference type="InterPro" id="IPR000157">
    <property type="entry name" value="TIR_dom"/>
</dbReference>
<sequence length="242" mass="27441">MASSCSYSPRKTKYDVFLIFRGEDTHDNFTSHFYSALSQKCIQTFIDDQLNRGDEISQSLVYAIESSAISLIIFSEGFYHVDPSDVRNQTGPFGDSFSKLEERFEENSEKLKSWRNALKEAASLSGFHSQNFRLESELIKKAVNHILKRLAEMSPRNYTNQLVGVESRVKKIESLLGAGSKYVYTLGIWGFGGIGKTTIARAIFDKISSNLEGSCFLQNVREESQRPGGLAHLRQELFFQNY</sequence>
<comment type="caution">
    <text evidence="2">The sequence shown here is derived from an EMBL/GenBank/DDBJ whole genome shotgun (WGS) entry which is preliminary data.</text>
</comment>
<evidence type="ECO:0000259" key="1">
    <source>
        <dbReference type="PROSITE" id="PS50104"/>
    </source>
</evidence>
<organism evidence="2 3">
    <name type="scientific">Citrus x changshan-huyou</name>
    <dbReference type="NCBI Taxonomy" id="2935761"/>
    <lineage>
        <taxon>Eukaryota</taxon>
        <taxon>Viridiplantae</taxon>
        <taxon>Streptophyta</taxon>
        <taxon>Embryophyta</taxon>
        <taxon>Tracheophyta</taxon>
        <taxon>Spermatophyta</taxon>
        <taxon>Magnoliopsida</taxon>
        <taxon>eudicotyledons</taxon>
        <taxon>Gunneridae</taxon>
        <taxon>Pentapetalae</taxon>
        <taxon>rosids</taxon>
        <taxon>malvids</taxon>
        <taxon>Sapindales</taxon>
        <taxon>Rutaceae</taxon>
        <taxon>Aurantioideae</taxon>
        <taxon>Citrus</taxon>
    </lineage>
</organism>
<dbReference type="EMBL" id="JBCGBO010000005">
    <property type="protein sequence ID" value="KAK9200187.1"/>
    <property type="molecule type" value="Genomic_DNA"/>
</dbReference>